<dbReference type="STRING" id="994573.T472_0212060"/>
<dbReference type="InterPro" id="IPR010982">
    <property type="entry name" value="Lambda_DNA-bd_dom_sf"/>
</dbReference>
<evidence type="ECO:0000313" key="5">
    <source>
        <dbReference type="EMBL" id="ETA80492.1"/>
    </source>
</evidence>
<dbReference type="PROSITE" id="PS50932">
    <property type="entry name" value="HTH_LACI_2"/>
    <property type="match status" value="1"/>
</dbReference>
<accession>V7I663</accession>
<dbReference type="InterPro" id="IPR000843">
    <property type="entry name" value="HTH_LacI"/>
</dbReference>
<name>V7I663_9CLOT</name>
<dbReference type="Pfam" id="PF00532">
    <property type="entry name" value="Peripla_BP_1"/>
    <property type="match status" value="1"/>
</dbReference>
<dbReference type="RefSeq" id="WP_023386776.1">
    <property type="nucleotide sequence ID" value="NZ_AXUN02000181.1"/>
</dbReference>
<keyword evidence="3" id="KW-0804">Transcription</keyword>
<dbReference type="GO" id="GO:0000976">
    <property type="term" value="F:transcription cis-regulatory region binding"/>
    <property type="evidence" value="ECO:0007669"/>
    <property type="project" value="TreeGrafter"/>
</dbReference>
<proteinExistence type="predicted"/>
<dbReference type="OrthoDB" id="9789891at2"/>
<dbReference type="Gene3D" id="1.10.260.40">
    <property type="entry name" value="lambda repressor-like DNA-binding domains"/>
    <property type="match status" value="1"/>
</dbReference>
<dbReference type="Gene3D" id="3.40.50.2300">
    <property type="match status" value="2"/>
</dbReference>
<comment type="caution">
    <text evidence="5">The sequence shown here is derived from an EMBL/GenBank/DDBJ whole genome shotgun (WGS) entry which is preliminary data.</text>
</comment>
<feature type="domain" description="HTH lacI-type" evidence="4">
    <location>
        <begin position="6"/>
        <end position="60"/>
    </location>
</feature>
<evidence type="ECO:0000313" key="6">
    <source>
        <dbReference type="Proteomes" id="UP000017747"/>
    </source>
</evidence>
<dbReference type="CDD" id="cd06267">
    <property type="entry name" value="PBP1_LacI_sugar_binding-like"/>
    <property type="match status" value="1"/>
</dbReference>
<keyword evidence="2" id="KW-0238">DNA-binding</keyword>
<evidence type="ECO:0000256" key="2">
    <source>
        <dbReference type="ARBA" id="ARBA00023125"/>
    </source>
</evidence>
<keyword evidence="6" id="KW-1185">Reference proteome</keyword>
<gene>
    <name evidence="5" type="ORF">T472_0212060</name>
</gene>
<organism evidence="5 6">
    <name type="scientific">Youngiibacter fragilis 232.1</name>
    <dbReference type="NCBI Taxonomy" id="994573"/>
    <lineage>
        <taxon>Bacteria</taxon>
        <taxon>Bacillati</taxon>
        <taxon>Bacillota</taxon>
        <taxon>Clostridia</taxon>
        <taxon>Eubacteriales</taxon>
        <taxon>Clostridiaceae</taxon>
        <taxon>Youngiibacter</taxon>
    </lineage>
</organism>
<keyword evidence="1" id="KW-0805">Transcription regulation</keyword>
<dbReference type="SUPFAM" id="SSF47413">
    <property type="entry name" value="lambda repressor-like DNA-binding domains"/>
    <property type="match status" value="1"/>
</dbReference>
<dbReference type="CDD" id="cd01392">
    <property type="entry name" value="HTH_LacI"/>
    <property type="match status" value="1"/>
</dbReference>
<dbReference type="InterPro" id="IPR001761">
    <property type="entry name" value="Peripla_BP/Lac1_sug-bd_dom"/>
</dbReference>
<dbReference type="eggNOG" id="COG1609">
    <property type="taxonomic scope" value="Bacteria"/>
</dbReference>
<dbReference type="PANTHER" id="PTHR30146">
    <property type="entry name" value="LACI-RELATED TRANSCRIPTIONAL REPRESSOR"/>
    <property type="match status" value="1"/>
</dbReference>
<sequence>MKENKYTISDVANHLGVSRSTVSKAINNAPGVSPEVRKKILTFVEEVGYSPNTLARGLSKGRINIIALIVGDARNPFYSDLSFYIQKALNENGYMVMVFNTEYEEKREVEFINLTERFNFAGLILISAQSSDLKNVLKELKVPVVLVNRTFDDFNGDAVFLDNFQGGYMAAMHLMELGHKRIGFVAGHITSSSVKQRLNGYLQVLKNYYLPHSENDIRMGDLKMETGYNIAKDIIKDLKNQPSAFVLANDITALGFMQCCKENDVNIPEMISIVSFDDIVYASLKDIELTTVSQHVQEMGEQAARLMLKKLDDSSSKSEIIVIEPNLIIRNTTGPFKSDRFANSKFR</sequence>
<dbReference type="SMART" id="SM00354">
    <property type="entry name" value="HTH_LACI"/>
    <property type="match status" value="1"/>
</dbReference>
<dbReference type="EMBL" id="AXUN02000181">
    <property type="protein sequence ID" value="ETA80492.1"/>
    <property type="molecule type" value="Genomic_DNA"/>
</dbReference>
<reference evidence="5 6" key="1">
    <citation type="journal article" date="2014" name="Genome Announc.">
        <title>Genome Sequence of Youngiibacter fragilis, the Type Strain of the Genus Youngiibacter.</title>
        <authorList>
            <person name="Wawrik C.B."/>
            <person name="Callaghan A.V."/>
            <person name="Stamps B.W."/>
            <person name="Wawrik B."/>
        </authorList>
    </citation>
    <scope>NUCLEOTIDE SEQUENCE [LARGE SCALE GENOMIC DNA]</scope>
    <source>
        <strain evidence="5 6">232.1</strain>
    </source>
</reference>
<dbReference type="Proteomes" id="UP000017747">
    <property type="component" value="Unassembled WGS sequence"/>
</dbReference>
<dbReference type="GO" id="GO:0003700">
    <property type="term" value="F:DNA-binding transcription factor activity"/>
    <property type="evidence" value="ECO:0007669"/>
    <property type="project" value="TreeGrafter"/>
</dbReference>
<evidence type="ECO:0000259" key="4">
    <source>
        <dbReference type="PROSITE" id="PS50932"/>
    </source>
</evidence>
<evidence type="ECO:0000256" key="1">
    <source>
        <dbReference type="ARBA" id="ARBA00023015"/>
    </source>
</evidence>
<dbReference type="PANTHER" id="PTHR30146:SF109">
    <property type="entry name" value="HTH-TYPE TRANSCRIPTIONAL REGULATOR GALS"/>
    <property type="match status" value="1"/>
</dbReference>
<dbReference type="AlphaFoldDB" id="V7I663"/>
<dbReference type="InterPro" id="IPR028082">
    <property type="entry name" value="Peripla_BP_I"/>
</dbReference>
<evidence type="ECO:0000256" key="3">
    <source>
        <dbReference type="ARBA" id="ARBA00023163"/>
    </source>
</evidence>
<protein>
    <submittedName>
        <fullName evidence="5">LacI family transcriptional regulator</fullName>
    </submittedName>
</protein>
<dbReference type="SUPFAM" id="SSF53822">
    <property type="entry name" value="Periplasmic binding protein-like I"/>
    <property type="match status" value="1"/>
</dbReference>
<dbReference type="Pfam" id="PF00356">
    <property type="entry name" value="LacI"/>
    <property type="match status" value="1"/>
</dbReference>